<feature type="coiled-coil region" evidence="8">
    <location>
        <begin position="121"/>
        <end position="514"/>
    </location>
</feature>
<dbReference type="Gene3D" id="3.30.457.60">
    <property type="match status" value="1"/>
</dbReference>
<feature type="coiled-coil region" evidence="8">
    <location>
        <begin position="699"/>
        <end position="726"/>
    </location>
</feature>
<dbReference type="SUPFAM" id="SSF75704">
    <property type="entry name" value="Mitotic arrest deficient-like 1, Mad1"/>
    <property type="match status" value="1"/>
</dbReference>
<reference evidence="10 11" key="1">
    <citation type="journal article" date="2019" name="Environ. Microbiol.">
        <title>At the nexus of three kingdoms: the genome of the mycorrhizal fungus Gigaspora margarita provides insights into plant, endobacterial and fungal interactions.</title>
        <authorList>
            <person name="Venice F."/>
            <person name="Ghignone S."/>
            <person name="Salvioli di Fossalunga A."/>
            <person name="Amselem J."/>
            <person name="Novero M."/>
            <person name="Xianan X."/>
            <person name="Sedzielewska Toro K."/>
            <person name="Morin E."/>
            <person name="Lipzen A."/>
            <person name="Grigoriev I.V."/>
            <person name="Henrissat B."/>
            <person name="Martin F.M."/>
            <person name="Bonfante P."/>
        </authorList>
    </citation>
    <scope>NUCLEOTIDE SEQUENCE [LARGE SCALE GENOMIC DNA]</scope>
    <source>
        <strain evidence="10 11">BEG34</strain>
    </source>
</reference>
<dbReference type="Pfam" id="PF05557">
    <property type="entry name" value="MAD"/>
    <property type="match status" value="1"/>
</dbReference>
<organism evidence="10 11">
    <name type="scientific">Gigaspora margarita</name>
    <dbReference type="NCBI Taxonomy" id="4874"/>
    <lineage>
        <taxon>Eukaryota</taxon>
        <taxon>Fungi</taxon>
        <taxon>Fungi incertae sedis</taxon>
        <taxon>Mucoromycota</taxon>
        <taxon>Glomeromycotina</taxon>
        <taxon>Glomeromycetes</taxon>
        <taxon>Diversisporales</taxon>
        <taxon>Gigasporaceae</taxon>
        <taxon>Gigaspora</taxon>
    </lineage>
</organism>
<dbReference type="GO" id="GO:0007094">
    <property type="term" value="P:mitotic spindle assembly checkpoint signaling"/>
    <property type="evidence" value="ECO:0007669"/>
    <property type="project" value="InterPro"/>
</dbReference>
<evidence type="ECO:0000256" key="7">
    <source>
        <dbReference type="ARBA" id="ARBA00023306"/>
    </source>
</evidence>
<evidence type="ECO:0000256" key="8">
    <source>
        <dbReference type="SAM" id="Coils"/>
    </source>
</evidence>
<comment type="subcellular location">
    <subcellularLocation>
        <location evidence="1">Nucleus</location>
    </subcellularLocation>
</comment>
<dbReference type="Proteomes" id="UP000439903">
    <property type="component" value="Unassembled WGS sequence"/>
</dbReference>
<dbReference type="InterPro" id="IPR008672">
    <property type="entry name" value="Mad1"/>
</dbReference>
<dbReference type="GO" id="GO:0051315">
    <property type="term" value="P:attachment of mitotic spindle microtubules to kinetochore"/>
    <property type="evidence" value="ECO:0007669"/>
    <property type="project" value="TreeGrafter"/>
</dbReference>
<comment type="caution">
    <text evidence="10">The sequence shown here is derived from an EMBL/GenBank/DDBJ whole genome shotgun (WGS) entry which is preliminary data.</text>
</comment>
<keyword evidence="7" id="KW-0131">Cell cycle</keyword>
<dbReference type="Gene3D" id="6.10.250.90">
    <property type="match status" value="1"/>
</dbReference>
<evidence type="ECO:0000256" key="9">
    <source>
        <dbReference type="SAM" id="MobiDB-lite"/>
    </source>
</evidence>
<evidence type="ECO:0000256" key="5">
    <source>
        <dbReference type="ARBA" id="ARBA00022776"/>
    </source>
</evidence>
<dbReference type="Gene3D" id="1.10.287.1490">
    <property type="match status" value="1"/>
</dbReference>
<keyword evidence="4" id="KW-0132">Cell division</keyword>
<dbReference type="AlphaFoldDB" id="A0A8H3WWH3"/>
<dbReference type="PANTHER" id="PTHR23168">
    <property type="entry name" value="MITOTIC SPINDLE ASSEMBLY CHECKPOINT PROTEIN MAD1 MITOTIC ARREST DEFICIENT-LIKE PROTEIN 1"/>
    <property type="match status" value="1"/>
</dbReference>
<dbReference type="GO" id="GO:0072686">
    <property type="term" value="C:mitotic spindle"/>
    <property type="evidence" value="ECO:0007669"/>
    <property type="project" value="TreeGrafter"/>
</dbReference>
<evidence type="ECO:0000256" key="4">
    <source>
        <dbReference type="ARBA" id="ARBA00022618"/>
    </source>
</evidence>
<evidence type="ECO:0000256" key="1">
    <source>
        <dbReference type="ARBA" id="ARBA00004123"/>
    </source>
</evidence>
<dbReference type="GO" id="GO:0005635">
    <property type="term" value="C:nuclear envelope"/>
    <property type="evidence" value="ECO:0007669"/>
    <property type="project" value="TreeGrafter"/>
</dbReference>
<evidence type="ECO:0000256" key="3">
    <source>
        <dbReference type="ARBA" id="ARBA00022019"/>
    </source>
</evidence>
<evidence type="ECO:0000313" key="11">
    <source>
        <dbReference type="Proteomes" id="UP000439903"/>
    </source>
</evidence>
<dbReference type="OrthoDB" id="331602at2759"/>
<evidence type="ECO:0000313" key="10">
    <source>
        <dbReference type="EMBL" id="KAF0366342.1"/>
    </source>
</evidence>
<dbReference type="Gene3D" id="1.20.5.170">
    <property type="match status" value="1"/>
</dbReference>
<dbReference type="EMBL" id="WTPW01002772">
    <property type="protein sequence ID" value="KAF0366342.1"/>
    <property type="molecule type" value="Genomic_DNA"/>
</dbReference>
<accession>A0A8H3WWH3</accession>
<evidence type="ECO:0000256" key="2">
    <source>
        <dbReference type="ARBA" id="ARBA00008029"/>
    </source>
</evidence>
<keyword evidence="5" id="KW-0498">Mitosis</keyword>
<dbReference type="GO" id="GO:0000776">
    <property type="term" value="C:kinetochore"/>
    <property type="evidence" value="ECO:0007669"/>
    <property type="project" value="TreeGrafter"/>
</dbReference>
<name>A0A8H3WWH3_GIGMA</name>
<evidence type="ECO:0000256" key="6">
    <source>
        <dbReference type="ARBA" id="ARBA00023242"/>
    </source>
</evidence>
<feature type="coiled-coil region" evidence="8">
    <location>
        <begin position="538"/>
        <end position="612"/>
    </location>
</feature>
<comment type="similarity">
    <text evidence="2">Belongs to the MAD1 family.</text>
</comment>
<dbReference type="GO" id="GO:0051301">
    <property type="term" value="P:cell division"/>
    <property type="evidence" value="ECO:0007669"/>
    <property type="project" value="UniProtKB-KW"/>
</dbReference>
<keyword evidence="6" id="KW-0539">Nucleus</keyword>
<keyword evidence="11" id="KW-1185">Reference proteome</keyword>
<proteinExistence type="inferred from homology"/>
<sequence length="846" mass="98007">MSYPHYKRSAEKKPEQYAFDNDANPFLRSSSSSTSIPLLFQNSRLGNSQNSQFTLSDTGDRPFKRSRLDLEFSSKSGISPSTPSRSPFNFTPTVKGLQDSILSTASSKFPSLIPLNFDKELSDARAKISDLEHSKNDLDRKVSRLETEKQSLELQIKELNLKNEKLKSDIKFYQDREQEASTKSDRIEAESRQYIQTSVRETTRLQNEINKLTQTLQDLRSINQSKESESNRTINALQSELTRLNHHIKSLNEEIRQQNEISTSRQAILTQVQEQLLDTEQKLQEFNQLSSQLDDFKHLKKQSQEQSIYIQNLEKNNHDLKVELERLRELSPSIQILQQKVESSEYQLSLMGSLRRQAAELEAENAALKKEKVEWTSYLDQEKDKININSPYKLCKELASRRIEINMLEEKGSRLEEQIKNRDMIISENECKIIQLNNKYKSMENRLMSELEISKRTKNLLQKEVEMLTEALKSYDKEEQHLQTNYDVQKIERIQALENLLATYKEQISAQLHNDQQPEDQAGSSEINLRTVEILRRNEELQAIIYDLRNENVNLQKEITSLQMQINVLEQKDLKVHSSELIKQNEILQETINGLKNENLSLQKHASSLDQQVFALEKAVGRGEYNRETTRVLELKDNPSSRDYAIRQSTLDALKTENSQLLTKLKELQKTLENNHTTQVETINGTDDTVIDVIPTQSFTNLENENKQLLEQIAEKEKRISRLKEVWKTKAQEYREAVYSLLGYRFDFLENGRVRLTSMYSEQDDQSFVFTSDENDCGTMQLVGGNSEFIKSLDHLIKFWVVERSSIPCFLSSLTMKLFENTTSGPVGRDMDMSICSTANQDNIVD</sequence>
<protein>
    <recommendedName>
        <fullName evidence="3">Spindle assembly checkpoint component MAD1</fullName>
    </recommendedName>
</protein>
<dbReference type="PANTHER" id="PTHR23168:SF0">
    <property type="entry name" value="MITOTIC SPINDLE ASSEMBLY CHECKPOINT PROTEIN MAD1"/>
    <property type="match status" value="1"/>
</dbReference>
<keyword evidence="8" id="KW-0175">Coiled coil</keyword>
<feature type="region of interest" description="Disordered" evidence="9">
    <location>
        <begin position="1"/>
        <end position="24"/>
    </location>
</feature>
<gene>
    <name evidence="10" type="ORF">F8M41_013620</name>
</gene>